<protein>
    <recommendedName>
        <fullName evidence="1">Rab-GAP TBC domain-containing protein</fullName>
    </recommendedName>
</protein>
<reference evidence="2 3" key="1">
    <citation type="submission" date="2018-11" db="EMBL/GenBank/DDBJ databases">
        <authorList>
            <consortium name="Pathogen Informatics"/>
        </authorList>
    </citation>
    <scope>NUCLEOTIDE SEQUENCE [LARGE SCALE GENOMIC DNA]</scope>
    <source>
        <strain>Denwood</strain>
        <strain evidence="3">Zambia</strain>
    </source>
</reference>
<organism evidence="2 3">
    <name type="scientific">Schistosoma mattheei</name>
    <dbReference type="NCBI Taxonomy" id="31246"/>
    <lineage>
        <taxon>Eukaryota</taxon>
        <taxon>Metazoa</taxon>
        <taxon>Spiralia</taxon>
        <taxon>Lophotrochozoa</taxon>
        <taxon>Platyhelminthes</taxon>
        <taxon>Trematoda</taxon>
        <taxon>Digenea</taxon>
        <taxon>Strigeidida</taxon>
        <taxon>Schistosomatoidea</taxon>
        <taxon>Schistosomatidae</taxon>
        <taxon>Schistosoma</taxon>
    </lineage>
</organism>
<proteinExistence type="predicted"/>
<dbReference type="InterPro" id="IPR050302">
    <property type="entry name" value="Rab_GAP_TBC_domain"/>
</dbReference>
<dbReference type="SUPFAM" id="SSF47923">
    <property type="entry name" value="Ypt/Rab-GAP domain of gyp1p"/>
    <property type="match status" value="1"/>
</dbReference>
<dbReference type="InterPro" id="IPR000195">
    <property type="entry name" value="Rab-GAP-TBC_dom"/>
</dbReference>
<gene>
    <name evidence="2" type="ORF">SMTD_LOCUS2900</name>
</gene>
<dbReference type="PANTHER" id="PTHR47219">
    <property type="entry name" value="RAB GTPASE-ACTIVATING PROTEIN 1-LIKE"/>
    <property type="match status" value="1"/>
</dbReference>
<keyword evidence="3" id="KW-1185">Reference proteome</keyword>
<sequence length="163" mass="18963">MIRIWDVFLLEGSETLFRFAVAILKRNQDMLLEQSDTISFWKCLKAATRLTNDVDGLIKTAFEELRPFPKPQLIATRRAYHYEILSKKMSIKKGYWQNVMKESPDEFIENQNGSSELLKSPTQGKSSRSVFLDIQCFPIRDQSLICNSSHTYLMLSTWIVCKD</sequence>
<dbReference type="GO" id="GO:0031267">
    <property type="term" value="F:small GTPase binding"/>
    <property type="evidence" value="ECO:0007669"/>
    <property type="project" value="TreeGrafter"/>
</dbReference>
<accession>A0A3P8CQI6</accession>
<dbReference type="InterPro" id="IPR035969">
    <property type="entry name" value="Rab-GAP_TBC_sf"/>
</dbReference>
<dbReference type="Gene3D" id="1.10.472.80">
    <property type="entry name" value="Ypt/Rab-GAP domain of gyp1p, domain 3"/>
    <property type="match status" value="1"/>
</dbReference>
<name>A0A3P8CQI6_9TREM</name>
<evidence type="ECO:0000313" key="3">
    <source>
        <dbReference type="Proteomes" id="UP000269396"/>
    </source>
</evidence>
<feature type="domain" description="Rab-GAP TBC" evidence="1">
    <location>
        <begin position="2"/>
        <end position="45"/>
    </location>
</feature>
<dbReference type="AlphaFoldDB" id="A0A3P8CQI6"/>
<dbReference type="EMBL" id="UZAL01004490">
    <property type="protein sequence ID" value="VDO90358.1"/>
    <property type="molecule type" value="Genomic_DNA"/>
</dbReference>
<dbReference type="Proteomes" id="UP000269396">
    <property type="component" value="Unassembled WGS sequence"/>
</dbReference>
<evidence type="ECO:0000259" key="1">
    <source>
        <dbReference type="Pfam" id="PF23436"/>
    </source>
</evidence>
<dbReference type="PANTHER" id="PTHR47219:SF9">
    <property type="entry name" value="GTPASE ACTIVATING PROTEIN AND CENTROSOME-ASSOCIATED, ISOFORM B"/>
    <property type="match status" value="1"/>
</dbReference>
<dbReference type="Pfam" id="PF23436">
    <property type="entry name" value="RabGap-TBC_2"/>
    <property type="match status" value="1"/>
</dbReference>
<evidence type="ECO:0000313" key="2">
    <source>
        <dbReference type="EMBL" id="VDO90358.1"/>
    </source>
</evidence>
<dbReference type="GO" id="GO:0005096">
    <property type="term" value="F:GTPase activator activity"/>
    <property type="evidence" value="ECO:0007669"/>
    <property type="project" value="TreeGrafter"/>
</dbReference>